<evidence type="ECO:0000256" key="2">
    <source>
        <dbReference type="ARBA" id="ARBA00023125"/>
    </source>
</evidence>
<dbReference type="SMART" id="SM00346">
    <property type="entry name" value="HTH_ICLR"/>
    <property type="match status" value="1"/>
</dbReference>
<dbReference type="InterPro" id="IPR036388">
    <property type="entry name" value="WH-like_DNA-bd_sf"/>
</dbReference>
<dbReference type="PROSITE" id="PS51077">
    <property type="entry name" value="HTH_ICLR"/>
    <property type="match status" value="1"/>
</dbReference>
<dbReference type="EMBL" id="CP071696">
    <property type="protein sequence ID" value="QTX04416.1"/>
    <property type="molecule type" value="Genomic_DNA"/>
</dbReference>
<dbReference type="RefSeq" id="WP_210897980.1">
    <property type="nucleotide sequence ID" value="NZ_CP071696.1"/>
</dbReference>
<dbReference type="KEGG" id="aarc:G127AT_14255"/>
<keyword evidence="3" id="KW-0804">Transcription</keyword>
<dbReference type="GO" id="GO:0003700">
    <property type="term" value="F:DNA-binding transcription factor activity"/>
    <property type="evidence" value="ECO:0007669"/>
    <property type="project" value="TreeGrafter"/>
</dbReference>
<gene>
    <name evidence="6" type="ORF">G127AT_14255</name>
</gene>
<organism evidence="6 7">
    <name type="scientific">Agromyces archimandritae</name>
    <dbReference type="NCBI Taxonomy" id="2781962"/>
    <lineage>
        <taxon>Bacteria</taxon>
        <taxon>Bacillati</taxon>
        <taxon>Actinomycetota</taxon>
        <taxon>Actinomycetes</taxon>
        <taxon>Micrococcales</taxon>
        <taxon>Microbacteriaceae</taxon>
        <taxon>Agromyces</taxon>
    </lineage>
</organism>
<protein>
    <submittedName>
        <fullName evidence="6">IclR family transcriptional regulator</fullName>
    </submittedName>
</protein>
<dbReference type="SUPFAM" id="SSF55781">
    <property type="entry name" value="GAF domain-like"/>
    <property type="match status" value="1"/>
</dbReference>
<dbReference type="PROSITE" id="PS51078">
    <property type="entry name" value="ICLR_ED"/>
    <property type="match status" value="1"/>
</dbReference>
<dbReference type="SUPFAM" id="SSF46785">
    <property type="entry name" value="Winged helix' DNA-binding domain"/>
    <property type="match status" value="1"/>
</dbReference>
<evidence type="ECO:0000259" key="5">
    <source>
        <dbReference type="PROSITE" id="PS51078"/>
    </source>
</evidence>
<evidence type="ECO:0000256" key="1">
    <source>
        <dbReference type="ARBA" id="ARBA00023015"/>
    </source>
</evidence>
<keyword evidence="7" id="KW-1185">Reference proteome</keyword>
<feature type="domain" description="IclR-ED" evidence="5">
    <location>
        <begin position="70"/>
        <end position="251"/>
    </location>
</feature>
<dbReference type="Gene3D" id="3.30.450.40">
    <property type="match status" value="1"/>
</dbReference>
<evidence type="ECO:0000313" key="7">
    <source>
        <dbReference type="Proteomes" id="UP000671914"/>
    </source>
</evidence>
<reference evidence="6" key="1">
    <citation type="submission" date="2021-03" db="EMBL/GenBank/DDBJ databases">
        <title>Agromyces archimandritus sp. nov., isolated from the cockroach Archimandrita tessellata.</title>
        <authorList>
            <person name="Guzman J."/>
            <person name="Ortuzar M."/>
            <person name="Poehlein A."/>
            <person name="Daniel R."/>
            <person name="Trujillo M."/>
            <person name="Vilcinskas A."/>
        </authorList>
    </citation>
    <scope>NUCLEOTIDE SEQUENCE</scope>
    <source>
        <strain evidence="6">G127AT</strain>
    </source>
</reference>
<dbReference type="GO" id="GO:0003677">
    <property type="term" value="F:DNA binding"/>
    <property type="evidence" value="ECO:0007669"/>
    <property type="project" value="UniProtKB-KW"/>
</dbReference>
<dbReference type="Pfam" id="PF01614">
    <property type="entry name" value="IclR_C"/>
    <property type="match status" value="1"/>
</dbReference>
<dbReference type="InterPro" id="IPR014757">
    <property type="entry name" value="Tscrpt_reg_IclR_C"/>
</dbReference>
<evidence type="ECO:0000313" key="6">
    <source>
        <dbReference type="EMBL" id="QTX04416.1"/>
    </source>
</evidence>
<dbReference type="InterPro" id="IPR029016">
    <property type="entry name" value="GAF-like_dom_sf"/>
</dbReference>
<accession>A0A975IPW3</accession>
<keyword evidence="1" id="KW-0805">Transcription regulation</keyword>
<evidence type="ECO:0000259" key="4">
    <source>
        <dbReference type="PROSITE" id="PS51077"/>
    </source>
</evidence>
<dbReference type="Proteomes" id="UP000671914">
    <property type="component" value="Chromosome"/>
</dbReference>
<sequence>MANSSAGESVASRIVRLLETFTTERTVQTVSEIARRSGLPRTTAHRLVAELAASGLLERDAAGRVRLGLRLWELAGRGSHALRLRQIALPHMERVQARVGEHTQLAVLERGEALFLERLSSPTAGANITRIAGRLPLHASSSGLVLLANADEEVREATLAGPLTGLAQGTTTDAGRLRVQLARIRTHGYVVAPGSVEAVSTGVAVPVRDGRGRVVAALSVVLPRDAPTSGALDELRRAAAAIARDFGVQPG</sequence>
<feature type="domain" description="HTH iclR-type" evidence="4">
    <location>
        <begin position="8"/>
        <end position="69"/>
    </location>
</feature>
<evidence type="ECO:0000256" key="3">
    <source>
        <dbReference type="ARBA" id="ARBA00023163"/>
    </source>
</evidence>
<dbReference type="GO" id="GO:0045892">
    <property type="term" value="P:negative regulation of DNA-templated transcription"/>
    <property type="evidence" value="ECO:0007669"/>
    <property type="project" value="TreeGrafter"/>
</dbReference>
<name>A0A975IPW3_9MICO</name>
<dbReference type="InterPro" id="IPR005471">
    <property type="entry name" value="Tscrpt_reg_IclR_N"/>
</dbReference>
<dbReference type="Gene3D" id="1.10.10.10">
    <property type="entry name" value="Winged helix-like DNA-binding domain superfamily/Winged helix DNA-binding domain"/>
    <property type="match status" value="1"/>
</dbReference>
<dbReference type="PANTHER" id="PTHR30136:SF24">
    <property type="entry name" value="HTH-TYPE TRANSCRIPTIONAL REPRESSOR ALLR"/>
    <property type="match status" value="1"/>
</dbReference>
<proteinExistence type="predicted"/>
<dbReference type="InterPro" id="IPR036390">
    <property type="entry name" value="WH_DNA-bd_sf"/>
</dbReference>
<dbReference type="InterPro" id="IPR050707">
    <property type="entry name" value="HTH_MetabolicPath_Reg"/>
</dbReference>
<dbReference type="AlphaFoldDB" id="A0A975IPW3"/>
<dbReference type="PANTHER" id="PTHR30136">
    <property type="entry name" value="HELIX-TURN-HELIX TRANSCRIPTIONAL REGULATOR, ICLR FAMILY"/>
    <property type="match status" value="1"/>
</dbReference>
<keyword evidence="2" id="KW-0238">DNA-binding</keyword>
<dbReference type="Pfam" id="PF09339">
    <property type="entry name" value="HTH_IclR"/>
    <property type="match status" value="1"/>
</dbReference>